<gene>
    <name evidence="1" type="ORF">PX52LOC_01113</name>
</gene>
<name>A0A5C1A7N9_9BACT</name>
<evidence type="ECO:0000313" key="2">
    <source>
        <dbReference type="Proteomes" id="UP000324974"/>
    </source>
</evidence>
<accession>A0A5C1A7N9</accession>
<sequence length="166" mass="18616">MGTTYHYANLTKQEWFSTDALGGSAKLRGLGLNLTARAFDLLFIAGLAPATVTDPVRPGRWVGDVVVIIGDTDENWLRYNDEFADLTADVILLVHTCDGFDRIASAAEEYDALFMQVCHIVSTGQAPELESQMKQRFGTSLRQRYKELCQNNRWFKPKDVARPGEK</sequence>
<dbReference type="KEGG" id="lrs:PX52LOC_01113"/>
<keyword evidence="2" id="KW-1185">Reference proteome</keyword>
<organism evidence="1 2">
    <name type="scientific">Limnoglobus roseus</name>
    <dbReference type="NCBI Taxonomy" id="2598579"/>
    <lineage>
        <taxon>Bacteria</taxon>
        <taxon>Pseudomonadati</taxon>
        <taxon>Planctomycetota</taxon>
        <taxon>Planctomycetia</taxon>
        <taxon>Gemmatales</taxon>
        <taxon>Gemmataceae</taxon>
        <taxon>Limnoglobus</taxon>
    </lineage>
</organism>
<dbReference type="AlphaFoldDB" id="A0A5C1A7N9"/>
<proteinExistence type="predicted"/>
<dbReference type="OrthoDB" id="276010at2"/>
<evidence type="ECO:0000313" key="1">
    <source>
        <dbReference type="EMBL" id="QEL14243.1"/>
    </source>
</evidence>
<dbReference type="RefSeq" id="WP_149109150.1">
    <property type="nucleotide sequence ID" value="NZ_CP042425.1"/>
</dbReference>
<reference evidence="2" key="1">
    <citation type="submission" date="2019-08" db="EMBL/GenBank/DDBJ databases">
        <title>Limnoglobus roseus gen. nov., sp. nov., a novel freshwater planctomycete with a giant genome from the family Gemmataceae.</title>
        <authorList>
            <person name="Kulichevskaya I.S."/>
            <person name="Naumoff D.G."/>
            <person name="Miroshnikov K."/>
            <person name="Ivanova A."/>
            <person name="Philippov D.A."/>
            <person name="Hakobyan A."/>
            <person name="Rijpstra I.C."/>
            <person name="Sinninghe Damste J.S."/>
            <person name="Liesack W."/>
            <person name="Dedysh S.N."/>
        </authorList>
    </citation>
    <scope>NUCLEOTIDE SEQUENCE [LARGE SCALE GENOMIC DNA]</scope>
    <source>
        <strain evidence="2">PX52</strain>
    </source>
</reference>
<dbReference type="Proteomes" id="UP000324974">
    <property type="component" value="Chromosome"/>
</dbReference>
<protein>
    <submittedName>
        <fullName evidence="1">Uncharacterized protein</fullName>
    </submittedName>
</protein>
<dbReference type="EMBL" id="CP042425">
    <property type="protein sequence ID" value="QEL14243.1"/>
    <property type="molecule type" value="Genomic_DNA"/>
</dbReference>